<evidence type="ECO:0000313" key="1">
    <source>
        <dbReference type="EMBL" id="OMJ13323.1"/>
    </source>
</evidence>
<proteinExistence type="predicted"/>
<sequence length="35" mass="3876">MIKLIKEQLLPLGTIDDVSAWAQKGTNAFIPFGMK</sequence>
<protein>
    <submittedName>
        <fullName evidence="1">Uncharacterized protein</fullName>
    </submittedName>
</protein>
<comment type="caution">
    <text evidence="1">The sequence shown here is derived from an EMBL/GenBank/DDBJ whole genome shotgun (WGS) entry which is preliminary data.</text>
</comment>
<dbReference type="EMBL" id="LSSN01003538">
    <property type="protein sequence ID" value="OMJ13323.1"/>
    <property type="molecule type" value="Genomic_DNA"/>
</dbReference>
<accession>A0A1R1XFF2</accession>
<evidence type="ECO:0000313" key="2">
    <source>
        <dbReference type="Proteomes" id="UP000187283"/>
    </source>
</evidence>
<dbReference type="OrthoDB" id="5645878at2759"/>
<name>A0A1R1XFF2_9FUNG</name>
<feature type="non-terminal residue" evidence="1">
    <location>
        <position position="35"/>
    </location>
</feature>
<keyword evidence="2" id="KW-1185">Reference proteome</keyword>
<reference evidence="1 2" key="1">
    <citation type="submission" date="2017-01" db="EMBL/GenBank/DDBJ databases">
        <authorList>
            <person name="Mah S.A."/>
            <person name="Swanson W.J."/>
            <person name="Moy G.W."/>
            <person name="Vacquier V.D."/>
        </authorList>
    </citation>
    <scope>NUCLEOTIDE SEQUENCE [LARGE SCALE GENOMIC DNA]</scope>
    <source>
        <strain evidence="1 2">GSMNP</strain>
    </source>
</reference>
<dbReference type="AlphaFoldDB" id="A0A1R1XFF2"/>
<dbReference type="Proteomes" id="UP000187283">
    <property type="component" value="Unassembled WGS sequence"/>
</dbReference>
<gene>
    <name evidence="1" type="ORF">AYI70_g8571</name>
</gene>
<organism evidence="1 2">
    <name type="scientific">Smittium culicis</name>
    <dbReference type="NCBI Taxonomy" id="133412"/>
    <lineage>
        <taxon>Eukaryota</taxon>
        <taxon>Fungi</taxon>
        <taxon>Fungi incertae sedis</taxon>
        <taxon>Zoopagomycota</taxon>
        <taxon>Kickxellomycotina</taxon>
        <taxon>Harpellomycetes</taxon>
        <taxon>Harpellales</taxon>
        <taxon>Legeriomycetaceae</taxon>
        <taxon>Smittium</taxon>
    </lineage>
</organism>